<reference evidence="9 10" key="2">
    <citation type="submission" date="2012-02" db="EMBL/GenBank/DDBJ databases">
        <title>Improved High-Quality Draft sequence of Desulfobacter postgatei 2ac9.</title>
        <authorList>
            <consortium name="US DOE Joint Genome Institute"/>
            <person name="Lucas S."/>
            <person name="Han J."/>
            <person name="Lapidus A."/>
            <person name="Cheng J.-F."/>
            <person name="Goodwin L."/>
            <person name="Pitluck S."/>
            <person name="Peters L."/>
            <person name="Ovchinnikova G."/>
            <person name="Held B."/>
            <person name="Detter J.C."/>
            <person name="Han C."/>
            <person name="Tapia R."/>
            <person name="Land M."/>
            <person name="Hauser L."/>
            <person name="Kyrpides N."/>
            <person name="Ivanova N."/>
            <person name="Pagani I."/>
            <person name="Orellana R."/>
            <person name="Lovley D."/>
            <person name="Woyke T."/>
        </authorList>
    </citation>
    <scope>NUCLEOTIDE SEQUENCE [LARGE SCALE GENOMIC DNA]</scope>
    <source>
        <strain evidence="9 10">2ac9</strain>
    </source>
</reference>
<evidence type="ECO:0000313" key="10">
    <source>
        <dbReference type="Proteomes" id="UP000005778"/>
    </source>
</evidence>
<keyword evidence="4" id="KW-0694">RNA-binding</keyword>
<evidence type="ECO:0000256" key="1">
    <source>
        <dbReference type="ARBA" id="ARBA00003088"/>
    </source>
</evidence>
<dbReference type="GO" id="GO:0003723">
    <property type="term" value="F:RNA binding"/>
    <property type="evidence" value="ECO:0007669"/>
    <property type="project" value="UniProtKB-KW"/>
</dbReference>
<evidence type="ECO:0000256" key="5">
    <source>
        <dbReference type="ARBA" id="ARBA00023118"/>
    </source>
</evidence>
<dbReference type="PANTHER" id="PTHR38007:SF1">
    <property type="entry name" value="CRISPR SYSTEM CMS PROTEIN CSM5"/>
    <property type="match status" value="1"/>
</dbReference>
<dbReference type="Pfam" id="PF03787">
    <property type="entry name" value="RAMPs"/>
    <property type="match status" value="1"/>
</dbReference>
<dbReference type="GO" id="GO:0051607">
    <property type="term" value="P:defense response to virus"/>
    <property type="evidence" value="ECO:0007669"/>
    <property type="project" value="UniProtKB-KW"/>
</dbReference>
<evidence type="ECO:0000313" key="9">
    <source>
        <dbReference type="EMBL" id="EIM64404.1"/>
    </source>
</evidence>
<dbReference type="RefSeq" id="WP_004073955.1">
    <property type="nucleotide sequence ID" value="NZ_CM001488.1"/>
</dbReference>
<evidence type="ECO:0000256" key="2">
    <source>
        <dbReference type="ARBA" id="ARBA00006680"/>
    </source>
</evidence>
<organism evidence="9 10">
    <name type="scientific">Desulfobacter postgatei 2ac9</name>
    <dbReference type="NCBI Taxonomy" id="879212"/>
    <lineage>
        <taxon>Bacteria</taxon>
        <taxon>Pseudomonadati</taxon>
        <taxon>Thermodesulfobacteriota</taxon>
        <taxon>Desulfobacteria</taxon>
        <taxon>Desulfobacterales</taxon>
        <taxon>Desulfobacteraceae</taxon>
        <taxon>Desulfobacter</taxon>
    </lineage>
</organism>
<dbReference type="eggNOG" id="COG1332">
    <property type="taxonomic scope" value="Bacteria"/>
</dbReference>
<keyword evidence="7" id="KW-0175">Coiled coil</keyword>
<dbReference type="OrthoDB" id="24360at2"/>
<proteinExistence type="inferred from homology"/>
<evidence type="ECO:0000259" key="8">
    <source>
        <dbReference type="Pfam" id="PF03787"/>
    </source>
</evidence>
<evidence type="ECO:0000256" key="4">
    <source>
        <dbReference type="ARBA" id="ARBA00022884"/>
    </source>
</evidence>
<feature type="domain" description="CRISPR type III-associated protein" evidence="8">
    <location>
        <begin position="11"/>
        <end position="222"/>
    </location>
</feature>
<keyword evidence="5" id="KW-0051">Antiviral defense</keyword>
<evidence type="ECO:0000256" key="7">
    <source>
        <dbReference type="SAM" id="Coils"/>
    </source>
</evidence>
<comment type="similarity">
    <text evidence="2">Belongs to the CRISPR-associated Csm5 family.</text>
</comment>
<gene>
    <name evidence="9" type="ORF">DespoDRAFT_02558</name>
</gene>
<name>I5B4J1_9BACT</name>
<reference evidence="9 10" key="1">
    <citation type="submission" date="2011-09" db="EMBL/GenBank/DDBJ databases">
        <authorList>
            <consortium name="US DOE Joint Genome Institute (JGI-PGF)"/>
            <person name="Lucas S."/>
            <person name="Han J."/>
            <person name="Lapidus A."/>
            <person name="Cheng J.-F."/>
            <person name="Goodwin L."/>
            <person name="Pitluck S."/>
            <person name="Peters L."/>
            <person name="Land M.L."/>
            <person name="Hauser L."/>
            <person name="Orellana R."/>
            <person name="Lovley D."/>
            <person name="Woyke T.J."/>
        </authorList>
    </citation>
    <scope>NUCLEOTIDE SEQUENCE [LARGE SCALE GENOMIC DNA]</scope>
    <source>
        <strain evidence="9 10">2ac9</strain>
    </source>
</reference>
<dbReference type="InterPro" id="IPR010173">
    <property type="entry name" value="CRISPR-assoc_Csm5"/>
</dbReference>
<accession>I5B4J1</accession>
<evidence type="ECO:0000256" key="3">
    <source>
        <dbReference type="ARBA" id="ARBA00016113"/>
    </source>
</evidence>
<dbReference type="STRING" id="879212.DespoDRAFT_02558"/>
<dbReference type="InterPro" id="IPR005537">
    <property type="entry name" value="RAMP_III_fam"/>
</dbReference>
<dbReference type="Proteomes" id="UP000005778">
    <property type="component" value="Chromosome"/>
</dbReference>
<sequence length="495" mass="56126">MKTTYKCVIIVNSPLHIGCDEVYQPMGFVLDEEQKTLIAFDPVSFISSLSRADKDTLSSLCRLGDLPSILRIYKFFQGRKAEGRRVRVAQAFIDHYRSTLKIPENKIQQELNKFVVERTAFRTADNRPFIPGSSIKGALRTGYLNHVCGGKNMRARDAEALEKKLLDYQSIEQDPFGHVKVSDFQPAGDVKTRIVYAVNKKKKVSDKEARGPYQILEVIEPGSTFTGEITVGRPDSKSPVRQPVQLKTLLSGTHDFYAGEHKRENRELRSVGIPAQDFIQPDTLLMRMGRHCGAEFVTIAGNRNIMIKKGPKKDQKDYLDHATTLWLASPARKDENVKGLHPFGWTGISRLDADLETRLAERENAYTVLKVQEEKKQLAEAQLQVQKATEAQKALEEKAAREAAEAAEKEKKQKALEAMSPQEQELAQIFDENPVNENKVVGLYNRLDEMEDDFKLKCAKKIKAFYISENKWSVNKTKKKQFAKIQHLKTILGES</sequence>
<dbReference type="AlphaFoldDB" id="I5B4J1"/>
<dbReference type="PANTHER" id="PTHR38007">
    <property type="entry name" value="CRISPR SYSTEM CMS PROTEIN CSM5"/>
    <property type="match status" value="1"/>
</dbReference>
<dbReference type="HOGENOM" id="CLU_036878_2_0_7"/>
<protein>
    <recommendedName>
        <fullName evidence="3">CRISPR system Cms protein Csm5</fullName>
    </recommendedName>
    <alternativeName>
        <fullName evidence="6">CRISPR type III A-associated protein Csm5</fullName>
    </alternativeName>
</protein>
<keyword evidence="10" id="KW-1185">Reference proteome</keyword>
<evidence type="ECO:0000256" key="6">
    <source>
        <dbReference type="ARBA" id="ARBA00031720"/>
    </source>
</evidence>
<dbReference type="EMBL" id="CM001488">
    <property type="protein sequence ID" value="EIM64404.1"/>
    <property type="molecule type" value="Genomic_DNA"/>
</dbReference>
<dbReference type="NCBIfam" id="TIGR01899">
    <property type="entry name" value="cas_TM1807_csm5"/>
    <property type="match status" value="1"/>
</dbReference>
<comment type="function">
    <text evidence="1">This subunit might be involved in maturation of a crRNA intermediate to its mature form.</text>
</comment>
<feature type="coiled-coil region" evidence="7">
    <location>
        <begin position="369"/>
        <end position="419"/>
    </location>
</feature>